<dbReference type="InterPro" id="IPR011333">
    <property type="entry name" value="SKP1/BTB/POZ_sf"/>
</dbReference>
<reference evidence="3 4" key="1">
    <citation type="journal article" date="2018" name="Nat. Ecol. Evol.">
        <title>Genomic signatures of mitonuclear coevolution across populations of Tigriopus californicus.</title>
        <authorList>
            <person name="Barreto F.S."/>
            <person name="Watson E.T."/>
            <person name="Lima T.G."/>
            <person name="Willett C.S."/>
            <person name="Edmands S."/>
            <person name="Li W."/>
            <person name="Burton R.S."/>
        </authorList>
    </citation>
    <scope>NUCLEOTIDE SEQUENCE [LARGE SCALE GENOMIC DNA]</scope>
    <source>
        <strain evidence="3 4">San Diego</strain>
    </source>
</reference>
<dbReference type="GO" id="GO:0022008">
    <property type="term" value="P:neurogenesis"/>
    <property type="evidence" value="ECO:0007669"/>
    <property type="project" value="TreeGrafter"/>
</dbReference>
<evidence type="ECO:0000259" key="2">
    <source>
        <dbReference type="PROSITE" id="PS50097"/>
    </source>
</evidence>
<dbReference type="Pfam" id="PF07707">
    <property type="entry name" value="BACK"/>
    <property type="match status" value="1"/>
</dbReference>
<dbReference type="Gene3D" id="3.30.710.10">
    <property type="entry name" value="Potassium Channel Kv1.1, Chain A"/>
    <property type="match status" value="1"/>
</dbReference>
<comment type="caution">
    <text evidence="3">The sequence shown here is derived from an EMBL/GenBank/DDBJ whole genome shotgun (WGS) entry which is preliminary data.</text>
</comment>
<feature type="region of interest" description="Disordered" evidence="1">
    <location>
        <begin position="1"/>
        <end position="103"/>
    </location>
</feature>
<feature type="compositionally biased region" description="Acidic residues" evidence="1">
    <location>
        <begin position="37"/>
        <end position="53"/>
    </location>
</feature>
<dbReference type="GO" id="GO:0005829">
    <property type="term" value="C:cytosol"/>
    <property type="evidence" value="ECO:0007669"/>
    <property type="project" value="TreeGrafter"/>
</dbReference>
<dbReference type="PANTHER" id="PTHR45774:SF3">
    <property type="entry name" value="BTB (POZ) DOMAIN-CONTAINING 2B-RELATED"/>
    <property type="match status" value="1"/>
</dbReference>
<dbReference type="AlphaFoldDB" id="A0A553N9E9"/>
<dbReference type="PROSITE" id="PS50097">
    <property type="entry name" value="BTB"/>
    <property type="match status" value="1"/>
</dbReference>
<feature type="compositionally biased region" description="Low complexity" evidence="1">
    <location>
        <begin position="121"/>
        <end position="134"/>
    </location>
</feature>
<evidence type="ECO:0000313" key="4">
    <source>
        <dbReference type="Proteomes" id="UP000318571"/>
    </source>
</evidence>
<dbReference type="EMBL" id="VCGU01000459">
    <property type="protein sequence ID" value="TRY62081.1"/>
    <property type="molecule type" value="Genomic_DNA"/>
</dbReference>
<dbReference type="SMART" id="SM00225">
    <property type="entry name" value="BTB"/>
    <property type="match status" value="1"/>
</dbReference>
<name>A0A553N9E9_TIGCA</name>
<dbReference type="Gene3D" id="1.25.40.420">
    <property type="match status" value="1"/>
</dbReference>
<dbReference type="Pfam" id="PF00651">
    <property type="entry name" value="BTB"/>
    <property type="match status" value="1"/>
</dbReference>
<dbReference type="SUPFAM" id="SSF54695">
    <property type="entry name" value="POZ domain"/>
    <property type="match status" value="1"/>
</dbReference>
<dbReference type="GO" id="GO:0000932">
    <property type="term" value="C:P-body"/>
    <property type="evidence" value="ECO:0007669"/>
    <property type="project" value="TreeGrafter"/>
</dbReference>
<feature type="compositionally biased region" description="Acidic residues" evidence="1">
    <location>
        <begin position="63"/>
        <end position="101"/>
    </location>
</feature>
<feature type="region of interest" description="Disordered" evidence="1">
    <location>
        <begin position="121"/>
        <end position="202"/>
    </location>
</feature>
<dbReference type="Proteomes" id="UP000318571">
    <property type="component" value="Chromosome 8"/>
</dbReference>
<feature type="compositionally biased region" description="Basic and acidic residues" evidence="1">
    <location>
        <begin position="1"/>
        <end position="21"/>
    </location>
</feature>
<evidence type="ECO:0000256" key="1">
    <source>
        <dbReference type="SAM" id="MobiDB-lite"/>
    </source>
</evidence>
<feature type="domain" description="BTB" evidence="2">
    <location>
        <begin position="220"/>
        <end position="290"/>
    </location>
</feature>
<feature type="compositionally biased region" description="Basic residues" evidence="1">
    <location>
        <begin position="179"/>
        <end position="188"/>
    </location>
</feature>
<gene>
    <name evidence="3" type="ORF">TCAL_12261</name>
</gene>
<dbReference type="PANTHER" id="PTHR45774">
    <property type="entry name" value="BTB/POZ DOMAIN-CONTAINING"/>
    <property type="match status" value="1"/>
</dbReference>
<dbReference type="InterPro" id="IPR011705">
    <property type="entry name" value="BACK"/>
</dbReference>
<accession>A0A553N9E9</accession>
<keyword evidence="4" id="KW-1185">Reference proteome</keyword>
<sequence length="654" mass="73730">MADNESGREANQRNGLPEDKSGAPLNNEGPDQRELASEDNLDDADNIDSDDQDPAEHQHEPDLDQGEGDDQNEEEIEDDDDDEDDEDDEEEDDENGAEDINEVIAINEVEVQVGMLQINTQRNNHNNTNRVHANSPQRRSHPDTDGPANMLSSEEISTDEQPFFSPSQSEVGRSSSRSSSHHNRKSNRSNRSPKTGYDWQTTKTKLSDRGGHLLETGLWSDCTFVVGIPPNTTAFRCHKMLLAMASPVFEAMFYGGLFNNEENIKILDVQPEAFHIMLEYIYTDEIRLNSFDLVCDICYSAKKYMLPTLVEKCTKYLWRDLNPKNACRAYEFAKLFDEAVLLEKSIELIRTHTREVVQEPSFDEIELTTLCVVLSQDITSASETQLFEAMVKWATKECGRKGFEATIEKKRACLGEALYLIRYLTLTAAEYANGPAQSGLLSQEESFAILMNIAAPGSKDVPNHMNGERQPRRSPLPGVVGANIAIDVDMSRRYFCRRVVIPEPHCLNTSILDCSVTFTVDKDCCIHGIEVPSQLKDFPENPALELPAIPAEQSDYNELLYAHLLDSEGNRLTYTHFTAKVNWNTMIEINFNRSVCVLANRVYRIGMVLNKVGWYPTGICTRRISCEGSFFTFCVGQPNDTLRDGLIRSIIFSK</sequence>
<organism evidence="3 4">
    <name type="scientific">Tigriopus californicus</name>
    <name type="common">Marine copepod</name>
    <dbReference type="NCBI Taxonomy" id="6832"/>
    <lineage>
        <taxon>Eukaryota</taxon>
        <taxon>Metazoa</taxon>
        <taxon>Ecdysozoa</taxon>
        <taxon>Arthropoda</taxon>
        <taxon>Crustacea</taxon>
        <taxon>Multicrustacea</taxon>
        <taxon>Hexanauplia</taxon>
        <taxon>Copepoda</taxon>
        <taxon>Harpacticoida</taxon>
        <taxon>Harpacticidae</taxon>
        <taxon>Tigriopus</taxon>
    </lineage>
</organism>
<evidence type="ECO:0000313" key="3">
    <source>
        <dbReference type="EMBL" id="TRY62081.1"/>
    </source>
</evidence>
<proteinExistence type="predicted"/>
<dbReference type="STRING" id="6832.A0A553N9E9"/>
<dbReference type="OMA" id="YTHCTAR"/>
<protein>
    <recommendedName>
        <fullName evidence="2">BTB domain-containing protein</fullName>
    </recommendedName>
</protein>
<dbReference type="InterPro" id="IPR000210">
    <property type="entry name" value="BTB/POZ_dom"/>
</dbReference>
<dbReference type="SMART" id="SM00875">
    <property type="entry name" value="BACK"/>
    <property type="match status" value="1"/>
</dbReference>